<dbReference type="AlphaFoldDB" id="A0A3G9JMS5"/>
<proteinExistence type="predicted"/>
<dbReference type="KEGG" id="ebm:SG0102_22450"/>
<sequence length="60" mass="6780">MSEDGMADLLDFVSLNPDLFGSAHRTAAVASVERYLNMKLIFFTGYFKLFNLGFLDVEKL</sequence>
<name>A0A3G9JMS5_9FIRM</name>
<accession>A0A3G9JMS5</accession>
<evidence type="ECO:0000313" key="2">
    <source>
        <dbReference type="Proteomes" id="UP000268059"/>
    </source>
</evidence>
<dbReference type="Proteomes" id="UP000268059">
    <property type="component" value="Chromosome"/>
</dbReference>
<reference evidence="1 2" key="1">
    <citation type="submission" date="2018-11" db="EMBL/GenBank/DDBJ databases">
        <title>Novel Erysipelotrichaceae bacterium isolated from small intestine of a swine.</title>
        <authorList>
            <person name="Kim J.S."/>
            <person name="Choe H."/>
            <person name="Lee Y.R."/>
            <person name="Kim K.M."/>
            <person name="Park D.S."/>
        </authorList>
    </citation>
    <scope>NUCLEOTIDE SEQUENCE [LARGE SCALE GENOMIC DNA]</scope>
    <source>
        <strain evidence="1 2">SG0102</strain>
    </source>
</reference>
<dbReference type="EMBL" id="AP019309">
    <property type="protein sequence ID" value="BBH27311.1"/>
    <property type="molecule type" value="Genomic_DNA"/>
</dbReference>
<dbReference type="InParanoid" id="A0A3G9JMS5"/>
<protein>
    <submittedName>
        <fullName evidence="1">Uncharacterized protein</fullName>
    </submittedName>
</protein>
<gene>
    <name evidence="1" type="ORF">SG0102_22450</name>
</gene>
<organism evidence="1 2">
    <name type="scientific">Intestinibaculum porci</name>
    <dbReference type="NCBI Taxonomy" id="2487118"/>
    <lineage>
        <taxon>Bacteria</taxon>
        <taxon>Bacillati</taxon>
        <taxon>Bacillota</taxon>
        <taxon>Erysipelotrichia</taxon>
        <taxon>Erysipelotrichales</taxon>
        <taxon>Erysipelotrichaceae</taxon>
        <taxon>Intestinibaculum</taxon>
    </lineage>
</organism>
<keyword evidence="2" id="KW-1185">Reference proteome</keyword>
<evidence type="ECO:0000313" key="1">
    <source>
        <dbReference type="EMBL" id="BBH27311.1"/>
    </source>
</evidence>